<feature type="transmembrane region" description="Helical" evidence="8">
    <location>
        <begin position="342"/>
        <end position="359"/>
    </location>
</feature>
<protein>
    <recommendedName>
        <fullName evidence="8">Gustatory receptor</fullName>
    </recommendedName>
</protein>
<dbReference type="GO" id="GO:0007165">
    <property type="term" value="P:signal transduction"/>
    <property type="evidence" value="ECO:0007669"/>
    <property type="project" value="UniProtKB-KW"/>
</dbReference>
<comment type="function">
    <text evidence="8">Gustatory receptor which mediates acceptance or avoidance behavior, depending on its substrates.</text>
</comment>
<keyword evidence="10" id="KW-1185">Reference proteome</keyword>
<evidence type="ECO:0000256" key="6">
    <source>
        <dbReference type="ARBA" id="ARBA00023170"/>
    </source>
</evidence>
<gene>
    <name evidence="9" type="primary">Gr14</name>
    <name evidence="9" type="ORF">J437_LFUL019811</name>
</gene>
<dbReference type="GO" id="GO:0030425">
    <property type="term" value="C:dendrite"/>
    <property type="evidence" value="ECO:0007669"/>
    <property type="project" value="TreeGrafter"/>
</dbReference>
<feature type="transmembrane region" description="Helical" evidence="8">
    <location>
        <begin position="115"/>
        <end position="135"/>
    </location>
</feature>
<keyword evidence="7 8" id="KW-0807">Transducer</keyword>
<feature type="transmembrane region" description="Helical" evidence="8">
    <location>
        <begin position="28"/>
        <end position="51"/>
    </location>
</feature>
<dbReference type="GO" id="GO:0008049">
    <property type="term" value="P:male courtship behavior"/>
    <property type="evidence" value="ECO:0007669"/>
    <property type="project" value="TreeGrafter"/>
</dbReference>
<evidence type="ECO:0000256" key="3">
    <source>
        <dbReference type="ARBA" id="ARBA00022692"/>
    </source>
</evidence>
<feature type="transmembrane region" description="Helical" evidence="8">
    <location>
        <begin position="224"/>
        <end position="247"/>
    </location>
</feature>
<feature type="transmembrane region" description="Helical" evidence="8">
    <location>
        <begin position="267"/>
        <end position="285"/>
    </location>
</feature>
<reference evidence="9" key="2">
    <citation type="submission" date="2017-10" db="EMBL/GenBank/DDBJ databases">
        <title>Ladona fulva Genome sequencing and assembly.</title>
        <authorList>
            <person name="Murali S."/>
            <person name="Richards S."/>
            <person name="Bandaranaike D."/>
            <person name="Bellair M."/>
            <person name="Blankenburg K."/>
            <person name="Chao H."/>
            <person name="Dinh H."/>
            <person name="Doddapaneni H."/>
            <person name="Dugan-Rocha S."/>
            <person name="Elkadiri S."/>
            <person name="Gnanaolivu R."/>
            <person name="Hernandez B."/>
            <person name="Skinner E."/>
            <person name="Javaid M."/>
            <person name="Lee S."/>
            <person name="Li M."/>
            <person name="Ming W."/>
            <person name="Munidasa M."/>
            <person name="Muniz J."/>
            <person name="Nguyen L."/>
            <person name="Hughes D."/>
            <person name="Osuji N."/>
            <person name="Pu L.-L."/>
            <person name="Puazo M."/>
            <person name="Qu C."/>
            <person name="Quiroz J."/>
            <person name="Raj R."/>
            <person name="Weissenberger G."/>
            <person name="Xin Y."/>
            <person name="Zou X."/>
            <person name="Han Y."/>
            <person name="Worley K."/>
            <person name="Muzny D."/>
            <person name="Gibbs R."/>
        </authorList>
    </citation>
    <scope>NUCLEOTIDE SEQUENCE</scope>
    <source>
        <strain evidence="9">Sampled in the wild</strain>
    </source>
</reference>
<keyword evidence="6 8" id="KW-0675">Receptor</keyword>
<comment type="similarity">
    <text evidence="8">Belongs to the insect chemoreceptor superfamily. Gustatory receptor (GR) family.</text>
</comment>
<dbReference type="AlphaFoldDB" id="A0A8K0KAN5"/>
<sequence length="384" mass="44952">MFTMNRLTGIPPQTNVNNSALRKWCSRFVHWIIVFISAYSIIYFTFVSLFFDESLEVSVLIKQAWGILDLTTGSVCLILYLFRHERTANVFTQIFELEKLLPMNFDFDVRRIRRFCEIQSVLWLSFSLNLILVSWRTDEHSKGFRVVTWIVVLMMFFNIIHTEFVWQFCNAAFLIRKYVTILVLEMKCWLNCDDYRFTFSKSRLIWVKKSHLRAFRITKSVGDLFGFSNWLLGLYNVIRVSFLLYSFTDNKIFTPSGEPDVWLHASGLLWMVSMPLMMAVAIYLGDKLHSESDKTGKLVSEMILKVKDHRIRRELHLFSLQLLHTKFHFTACGFFPLDFTLLTSMAAAVVTYLVILVQFQESEKAVTKLSCNCSHNILTENGTM</sequence>
<dbReference type="GO" id="GO:0005886">
    <property type="term" value="C:plasma membrane"/>
    <property type="evidence" value="ECO:0007669"/>
    <property type="project" value="UniProtKB-SubCell"/>
</dbReference>
<accession>A0A8K0KAN5</accession>
<dbReference type="Pfam" id="PF08395">
    <property type="entry name" value="7tm_7"/>
    <property type="match status" value="1"/>
</dbReference>
<proteinExistence type="inferred from homology"/>
<reference evidence="9" key="1">
    <citation type="submission" date="2013-04" db="EMBL/GenBank/DDBJ databases">
        <authorList>
            <person name="Qu J."/>
            <person name="Murali S.C."/>
            <person name="Bandaranaike D."/>
            <person name="Bellair M."/>
            <person name="Blankenburg K."/>
            <person name="Chao H."/>
            <person name="Dinh H."/>
            <person name="Doddapaneni H."/>
            <person name="Downs B."/>
            <person name="Dugan-Rocha S."/>
            <person name="Elkadiri S."/>
            <person name="Gnanaolivu R.D."/>
            <person name="Hernandez B."/>
            <person name="Javaid M."/>
            <person name="Jayaseelan J.C."/>
            <person name="Lee S."/>
            <person name="Li M."/>
            <person name="Ming W."/>
            <person name="Munidasa M."/>
            <person name="Muniz J."/>
            <person name="Nguyen L."/>
            <person name="Ongeri F."/>
            <person name="Osuji N."/>
            <person name="Pu L.-L."/>
            <person name="Puazo M."/>
            <person name="Qu C."/>
            <person name="Quiroz J."/>
            <person name="Raj R."/>
            <person name="Weissenberger G."/>
            <person name="Xin Y."/>
            <person name="Zou X."/>
            <person name="Han Y."/>
            <person name="Richards S."/>
            <person name="Worley K."/>
            <person name="Muzny D."/>
            <person name="Gibbs R."/>
        </authorList>
    </citation>
    <scope>NUCLEOTIDE SEQUENCE</scope>
    <source>
        <strain evidence="9">Sampled in the wild</strain>
    </source>
</reference>
<dbReference type="GO" id="GO:0030424">
    <property type="term" value="C:axon"/>
    <property type="evidence" value="ECO:0007669"/>
    <property type="project" value="TreeGrafter"/>
</dbReference>
<evidence type="ECO:0000256" key="2">
    <source>
        <dbReference type="ARBA" id="ARBA00022475"/>
    </source>
</evidence>
<dbReference type="PANTHER" id="PTHR21143:SF133">
    <property type="entry name" value="GUSTATORY AND PHEROMONE RECEPTOR 32A-RELATED"/>
    <property type="match status" value="1"/>
</dbReference>
<dbReference type="GO" id="GO:0007635">
    <property type="term" value="P:chemosensory behavior"/>
    <property type="evidence" value="ECO:0007669"/>
    <property type="project" value="TreeGrafter"/>
</dbReference>
<evidence type="ECO:0000256" key="4">
    <source>
        <dbReference type="ARBA" id="ARBA00022989"/>
    </source>
</evidence>
<name>A0A8K0KAN5_LADFU</name>
<dbReference type="GO" id="GO:0050909">
    <property type="term" value="P:sensory perception of taste"/>
    <property type="evidence" value="ECO:0007669"/>
    <property type="project" value="InterPro"/>
</dbReference>
<evidence type="ECO:0000313" key="10">
    <source>
        <dbReference type="Proteomes" id="UP000792457"/>
    </source>
</evidence>
<keyword evidence="3 8" id="KW-0812">Transmembrane</keyword>
<evidence type="ECO:0000313" key="9">
    <source>
        <dbReference type="EMBL" id="KAG8230847.1"/>
    </source>
</evidence>
<keyword evidence="4 8" id="KW-1133">Transmembrane helix</keyword>
<comment type="caution">
    <text evidence="9">The sequence shown here is derived from an EMBL/GenBank/DDBJ whole genome shotgun (WGS) entry which is preliminary data.</text>
</comment>
<evidence type="ECO:0000256" key="7">
    <source>
        <dbReference type="ARBA" id="ARBA00023224"/>
    </source>
</evidence>
<organism evidence="9 10">
    <name type="scientific">Ladona fulva</name>
    <name type="common">Scarce chaser dragonfly</name>
    <name type="synonym">Libellula fulva</name>
    <dbReference type="NCBI Taxonomy" id="123851"/>
    <lineage>
        <taxon>Eukaryota</taxon>
        <taxon>Metazoa</taxon>
        <taxon>Ecdysozoa</taxon>
        <taxon>Arthropoda</taxon>
        <taxon>Hexapoda</taxon>
        <taxon>Insecta</taxon>
        <taxon>Pterygota</taxon>
        <taxon>Palaeoptera</taxon>
        <taxon>Odonata</taxon>
        <taxon>Epiprocta</taxon>
        <taxon>Anisoptera</taxon>
        <taxon>Libelluloidea</taxon>
        <taxon>Libellulidae</taxon>
        <taxon>Ladona</taxon>
    </lineage>
</organism>
<evidence type="ECO:0000256" key="8">
    <source>
        <dbReference type="RuleBase" id="RU363108"/>
    </source>
</evidence>
<dbReference type="EMBL" id="KZ308515">
    <property type="protein sequence ID" value="KAG8230847.1"/>
    <property type="molecule type" value="Genomic_DNA"/>
</dbReference>
<keyword evidence="2 8" id="KW-1003">Cell membrane</keyword>
<comment type="subcellular location">
    <subcellularLocation>
        <location evidence="1 8">Cell membrane</location>
        <topology evidence="1 8">Multi-pass membrane protein</topology>
    </subcellularLocation>
</comment>
<feature type="transmembrane region" description="Helical" evidence="8">
    <location>
        <begin position="63"/>
        <end position="82"/>
    </location>
</feature>
<dbReference type="OrthoDB" id="6366728at2759"/>
<keyword evidence="5 8" id="KW-0472">Membrane</keyword>
<dbReference type="InterPro" id="IPR013604">
    <property type="entry name" value="7TM_chemorcpt"/>
</dbReference>
<dbReference type="PANTHER" id="PTHR21143">
    <property type="entry name" value="INVERTEBRATE GUSTATORY RECEPTOR"/>
    <property type="match status" value="1"/>
</dbReference>
<evidence type="ECO:0000256" key="5">
    <source>
        <dbReference type="ARBA" id="ARBA00023136"/>
    </source>
</evidence>
<evidence type="ECO:0000256" key="1">
    <source>
        <dbReference type="ARBA" id="ARBA00004651"/>
    </source>
</evidence>
<feature type="transmembrane region" description="Helical" evidence="8">
    <location>
        <begin position="147"/>
        <end position="166"/>
    </location>
</feature>
<dbReference type="Proteomes" id="UP000792457">
    <property type="component" value="Unassembled WGS sequence"/>
</dbReference>
<dbReference type="GO" id="GO:0043025">
    <property type="term" value="C:neuronal cell body"/>
    <property type="evidence" value="ECO:0007669"/>
    <property type="project" value="TreeGrafter"/>
</dbReference>